<accession>A0A410QCR5</accession>
<evidence type="ECO:0000313" key="2">
    <source>
        <dbReference type="Proteomes" id="UP000287969"/>
    </source>
</evidence>
<dbReference type="SUPFAM" id="SSF53067">
    <property type="entry name" value="Actin-like ATPase domain"/>
    <property type="match status" value="2"/>
</dbReference>
<dbReference type="KEGG" id="spoa:EQM13_09375"/>
<dbReference type="InterPro" id="IPR043129">
    <property type="entry name" value="ATPase_NBD"/>
</dbReference>
<dbReference type="AlphaFoldDB" id="A0A410QCR5"/>
<dbReference type="CDD" id="cd24049">
    <property type="entry name" value="ASKHA_NBD_PilM"/>
    <property type="match status" value="1"/>
</dbReference>
<dbReference type="Pfam" id="PF11104">
    <property type="entry name" value="PilM_2"/>
    <property type="match status" value="1"/>
</dbReference>
<reference evidence="2" key="1">
    <citation type="submission" date="2019-01" db="EMBL/GenBank/DDBJ databases">
        <title>Draft genomes of a novel of Sporanaerobacter strains.</title>
        <authorList>
            <person name="Ma S."/>
        </authorList>
    </citation>
    <scope>NUCLEOTIDE SEQUENCE [LARGE SCALE GENOMIC DNA]</scope>
    <source>
        <strain evidence="2">NJN-17</strain>
    </source>
</reference>
<dbReference type="Gene3D" id="3.30.1490.300">
    <property type="match status" value="1"/>
</dbReference>
<dbReference type="InterPro" id="IPR050696">
    <property type="entry name" value="FtsA/MreB"/>
</dbReference>
<dbReference type="Gene3D" id="3.30.420.40">
    <property type="match status" value="2"/>
</dbReference>
<dbReference type="OrthoDB" id="5291956at2"/>
<organism evidence="1 2">
    <name type="scientific">Acidilutibacter cellobiosedens</name>
    <dbReference type="NCBI Taxonomy" id="2507161"/>
    <lineage>
        <taxon>Bacteria</taxon>
        <taxon>Bacillati</taxon>
        <taxon>Bacillota</taxon>
        <taxon>Tissierellia</taxon>
        <taxon>Tissierellales</taxon>
        <taxon>Acidilutibacteraceae</taxon>
        <taxon>Acidilutibacter</taxon>
    </lineage>
</organism>
<gene>
    <name evidence="1" type="ORF">EQM13_09375</name>
</gene>
<dbReference type="PANTHER" id="PTHR32432:SF3">
    <property type="entry name" value="ETHANOLAMINE UTILIZATION PROTEIN EUTJ"/>
    <property type="match status" value="1"/>
</dbReference>
<name>A0A410QCR5_9FIRM</name>
<evidence type="ECO:0008006" key="3">
    <source>
        <dbReference type="Google" id="ProtNLM"/>
    </source>
</evidence>
<evidence type="ECO:0000313" key="1">
    <source>
        <dbReference type="EMBL" id="QAT61785.1"/>
    </source>
</evidence>
<dbReference type="RefSeq" id="WP_128752504.1">
    <property type="nucleotide sequence ID" value="NZ_CP035282.1"/>
</dbReference>
<sequence>MKFLSLINKNIISMDIGAYEMKIVEGRETPKGIYISKCFSVSTPEGAYENGYIKDKELICYLLKEGMEHNKIKDRQTYITIKSSDIISREVILPNVSGEEIDGILKYQADEYLPKDCEDYIIQHKDIKVVEDEEGKKKNILMIAIPKEIVEQHLNLIKELNLRPAVLDYQSNSAVKAINFSDRANNVYNTRAGTIALIDIGFDSTNVTIVKNGIIQVSRIVEKGGRYVDNNMMNFLGIGREELNEKKETMGEIRDIDNEYSDDNRLKNIMKTSIESILEKIEEVFKYYTSRETGNKIDMIFIYGGYSQISGMENIFSNYYSIPSARIDSLNKVFINEELNKYINCIGLIIRLSGEK</sequence>
<dbReference type="Proteomes" id="UP000287969">
    <property type="component" value="Chromosome"/>
</dbReference>
<dbReference type="EMBL" id="CP035282">
    <property type="protein sequence ID" value="QAT61785.1"/>
    <property type="molecule type" value="Genomic_DNA"/>
</dbReference>
<dbReference type="InterPro" id="IPR005883">
    <property type="entry name" value="PilM"/>
</dbReference>
<dbReference type="PIRSF" id="PIRSF019169">
    <property type="entry name" value="PilM"/>
    <property type="match status" value="1"/>
</dbReference>
<proteinExistence type="predicted"/>
<keyword evidence="2" id="KW-1185">Reference proteome</keyword>
<protein>
    <recommendedName>
        <fullName evidence="3">Type IV pilus assembly protein PilM</fullName>
    </recommendedName>
</protein>
<dbReference type="PANTHER" id="PTHR32432">
    <property type="entry name" value="CELL DIVISION PROTEIN FTSA-RELATED"/>
    <property type="match status" value="1"/>
</dbReference>